<sequence length="487" mass="54965">MKKTPYIFLLLALAFVMCTKSENSAGDKLFELIAKGNLEQFKAAVDASSDLNTTNSSGYSLLNYSIKEKESSIALFLIESGADVNAMSTTKSSKSPLMYAVKYKQLEVLKLLIEKGANLDVKNPDGHDVLYYANKYADREVMSILADHITLYDGVDGPYIFYSDEKVESVSVNIKHELVREDMSGKSEFDVELPEPYKTFKVQLKGKHEREEAIYPIAEKVLVVADIEGDISAFVDLLKSNHVIDEDYKWIFGNGHLVLNGDFVDRGNYVTQVLWLIYKLESEAENAGGKVHFIIGNHEDMLLRGNWKYTQQKYKAIASSLAIGYKDLYGNGTELGKWLRTKKLIAKVGDCIFVHAGLSKELLDKNLSVEELNNTAIPYIGTDRDVRAGIELIDFLYGRMGLLWYRGMVVDYKDYLKISSQNLDALLDFYKAQRIIVGHNVVDEVSFDFGGRVVRVDVDHHEEAQALLIVNGETFYRVDDKGQKEKL</sequence>
<name>A0ABT5VMR4_9BACT</name>
<evidence type="ECO:0000313" key="5">
    <source>
        <dbReference type="Proteomes" id="UP001528920"/>
    </source>
</evidence>
<dbReference type="SMART" id="SM00248">
    <property type="entry name" value="ANK"/>
    <property type="match status" value="3"/>
</dbReference>
<feature type="chain" id="PRO_5046548045" evidence="2">
    <location>
        <begin position="26"/>
        <end position="487"/>
    </location>
</feature>
<gene>
    <name evidence="4" type="ORF">L3049_01860</name>
</gene>
<dbReference type="SUPFAM" id="SSF48403">
    <property type="entry name" value="Ankyrin repeat"/>
    <property type="match status" value="1"/>
</dbReference>
<feature type="signal peptide" evidence="2">
    <location>
        <begin position="1"/>
        <end position="25"/>
    </location>
</feature>
<proteinExistence type="predicted"/>
<protein>
    <submittedName>
        <fullName evidence="4">Metallophosphoesterase</fullName>
    </submittedName>
</protein>
<accession>A0ABT5VMR4</accession>
<dbReference type="InterPro" id="IPR004843">
    <property type="entry name" value="Calcineurin-like_PHP"/>
</dbReference>
<evidence type="ECO:0000256" key="1">
    <source>
        <dbReference type="PROSITE-ProRule" id="PRU00023"/>
    </source>
</evidence>
<feature type="repeat" description="ANK" evidence="1">
    <location>
        <begin position="57"/>
        <end position="89"/>
    </location>
</feature>
<keyword evidence="1" id="KW-0040">ANK repeat</keyword>
<comment type="caution">
    <text evidence="4">The sequence shown here is derived from an EMBL/GenBank/DDBJ whole genome shotgun (WGS) entry which is preliminary data.</text>
</comment>
<dbReference type="PROSITE" id="PS50297">
    <property type="entry name" value="ANK_REP_REGION"/>
    <property type="match status" value="1"/>
</dbReference>
<keyword evidence="2" id="KW-0732">Signal</keyword>
<reference evidence="4 5" key="1">
    <citation type="submission" date="2022-01" db="EMBL/GenBank/DDBJ databases">
        <title>Labilibaculum sp. nov, a marine bacterium isolated from Antarctica.</title>
        <authorList>
            <person name="Dai W."/>
        </authorList>
    </citation>
    <scope>NUCLEOTIDE SEQUENCE [LARGE SCALE GENOMIC DNA]</scope>
    <source>
        <strain evidence="4 5">DW002</strain>
    </source>
</reference>
<evidence type="ECO:0000256" key="2">
    <source>
        <dbReference type="SAM" id="SignalP"/>
    </source>
</evidence>
<dbReference type="PANTHER" id="PTHR46546:SF4">
    <property type="entry name" value="SHEWANELLA-LIKE PROTEIN PHOSPHATASE 1"/>
    <property type="match status" value="1"/>
</dbReference>
<dbReference type="RefSeq" id="WP_275108074.1">
    <property type="nucleotide sequence ID" value="NZ_JAKJSC010000001.1"/>
</dbReference>
<dbReference type="Gene3D" id="1.25.40.20">
    <property type="entry name" value="Ankyrin repeat-containing domain"/>
    <property type="match status" value="1"/>
</dbReference>
<dbReference type="InterPro" id="IPR036770">
    <property type="entry name" value="Ankyrin_rpt-contain_sf"/>
</dbReference>
<evidence type="ECO:0000259" key="3">
    <source>
        <dbReference type="Pfam" id="PF00149"/>
    </source>
</evidence>
<dbReference type="Pfam" id="PF00149">
    <property type="entry name" value="Metallophos"/>
    <property type="match status" value="1"/>
</dbReference>
<feature type="repeat" description="ANK" evidence="1">
    <location>
        <begin position="92"/>
        <end position="124"/>
    </location>
</feature>
<dbReference type="InterPro" id="IPR002110">
    <property type="entry name" value="Ankyrin_rpt"/>
</dbReference>
<dbReference type="Gene3D" id="3.60.21.10">
    <property type="match status" value="1"/>
</dbReference>
<organism evidence="4 5">
    <name type="scientific">Paralabilibaculum antarcticum</name>
    <dbReference type="NCBI Taxonomy" id="2912572"/>
    <lineage>
        <taxon>Bacteria</taxon>
        <taxon>Pseudomonadati</taxon>
        <taxon>Bacteroidota</taxon>
        <taxon>Bacteroidia</taxon>
        <taxon>Marinilabiliales</taxon>
        <taxon>Marinifilaceae</taxon>
        <taxon>Paralabilibaculum</taxon>
    </lineage>
</organism>
<dbReference type="SUPFAM" id="SSF56300">
    <property type="entry name" value="Metallo-dependent phosphatases"/>
    <property type="match status" value="1"/>
</dbReference>
<dbReference type="EMBL" id="JAKJSC010000001">
    <property type="protein sequence ID" value="MDE5416735.1"/>
    <property type="molecule type" value="Genomic_DNA"/>
</dbReference>
<evidence type="ECO:0000313" key="4">
    <source>
        <dbReference type="EMBL" id="MDE5416735.1"/>
    </source>
</evidence>
<dbReference type="Pfam" id="PF12796">
    <property type="entry name" value="Ank_2"/>
    <property type="match status" value="1"/>
</dbReference>
<dbReference type="PROSITE" id="PS50088">
    <property type="entry name" value="ANK_REPEAT"/>
    <property type="match status" value="2"/>
</dbReference>
<dbReference type="InterPro" id="IPR029052">
    <property type="entry name" value="Metallo-depent_PP-like"/>
</dbReference>
<keyword evidence="5" id="KW-1185">Reference proteome</keyword>
<dbReference type="PANTHER" id="PTHR46546">
    <property type="entry name" value="SHEWANELLA-LIKE PROTEIN PHOSPHATASE 1"/>
    <property type="match status" value="1"/>
</dbReference>
<feature type="domain" description="Calcineurin-like phosphoesterase" evidence="3">
    <location>
        <begin position="220"/>
        <end position="441"/>
    </location>
</feature>
<dbReference type="Proteomes" id="UP001528920">
    <property type="component" value="Unassembled WGS sequence"/>
</dbReference>